<protein>
    <recommendedName>
        <fullName evidence="4">Lipoprotein</fullName>
    </recommendedName>
</protein>
<keyword evidence="1" id="KW-0732">Signal</keyword>
<evidence type="ECO:0000313" key="2">
    <source>
        <dbReference type="EMBL" id="RUO63747.1"/>
    </source>
</evidence>
<dbReference type="PROSITE" id="PS51257">
    <property type="entry name" value="PROKAR_LIPOPROTEIN"/>
    <property type="match status" value="1"/>
</dbReference>
<evidence type="ECO:0000313" key="3">
    <source>
        <dbReference type="Proteomes" id="UP000288259"/>
    </source>
</evidence>
<keyword evidence="3" id="KW-1185">Reference proteome</keyword>
<dbReference type="NCBIfam" id="NF047637">
    <property type="entry name" value="lipo_CC0125"/>
    <property type="match status" value="1"/>
</dbReference>
<feature type="chain" id="PRO_5019379444" description="Lipoprotein" evidence="1">
    <location>
        <begin position="20"/>
        <end position="175"/>
    </location>
</feature>
<evidence type="ECO:0008006" key="4">
    <source>
        <dbReference type="Google" id="ProtNLM"/>
    </source>
</evidence>
<comment type="caution">
    <text evidence="2">The sequence shown here is derived from an EMBL/GenBank/DDBJ whole genome shotgun (WGS) entry which is preliminary data.</text>
</comment>
<dbReference type="EMBL" id="PIPY01000001">
    <property type="protein sequence ID" value="RUO63747.1"/>
    <property type="molecule type" value="Genomic_DNA"/>
</dbReference>
<sequence>MLTRMNCVLACSLLLTACATQPDYRPAEDGGYGYNETKITETNYQVEFKARGTDKGAAMNYALLRAGEVTLNNGYDWFVITHRSTSVDKETVYGTGYDYMAPGDMVTYCSVVRCYTRYYPRSAFHAGIHVGGRTDSDIQVSLDIKLGSGPQPDSKYSYDASEVVANLKPKTESDE</sequence>
<dbReference type="AlphaFoldDB" id="A0A432YQW9"/>
<gene>
    <name evidence="2" type="ORF">CWI71_01395</name>
</gene>
<proteinExistence type="predicted"/>
<feature type="signal peptide" evidence="1">
    <location>
        <begin position="1"/>
        <end position="19"/>
    </location>
</feature>
<organism evidence="2 3">
    <name type="scientific">Pseudidiomarina insulisalsae</name>
    <dbReference type="NCBI Taxonomy" id="575789"/>
    <lineage>
        <taxon>Bacteria</taxon>
        <taxon>Pseudomonadati</taxon>
        <taxon>Pseudomonadota</taxon>
        <taxon>Gammaproteobacteria</taxon>
        <taxon>Alteromonadales</taxon>
        <taxon>Idiomarinaceae</taxon>
        <taxon>Pseudidiomarina</taxon>
    </lineage>
</organism>
<dbReference type="Proteomes" id="UP000288259">
    <property type="component" value="Unassembled WGS sequence"/>
</dbReference>
<evidence type="ECO:0000256" key="1">
    <source>
        <dbReference type="SAM" id="SignalP"/>
    </source>
</evidence>
<dbReference type="RefSeq" id="WP_126753464.1">
    <property type="nucleotide sequence ID" value="NZ_PIPY01000001.1"/>
</dbReference>
<dbReference type="OrthoDB" id="7172943at2"/>
<name>A0A432YQW9_9GAMM</name>
<reference evidence="3" key="1">
    <citation type="journal article" date="2018" name="Front. Microbiol.">
        <title>Genome-Based Analysis Reveals the Taxonomy and Diversity of the Family Idiomarinaceae.</title>
        <authorList>
            <person name="Liu Y."/>
            <person name="Lai Q."/>
            <person name="Shao Z."/>
        </authorList>
    </citation>
    <scope>NUCLEOTIDE SEQUENCE [LARGE SCALE GENOMIC DNA]</scope>
    <source>
        <strain evidence="3">CVS-6</strain>
    </source>
</reference>
<accession>A0A432YQW9</accession>